<dbReference type="EMBL" id="CP094669">
    <property type="protein sequence ID" value="UOG75587.1"/>
    <property type="molecule type" value="Genomic_DNA"/>
</dbReference>
<sequence length="273" mass="31124">MNKGDVTTVLRRLGLMHLADRTRYYWLRIKNRRQNNAFRAAHPTLSLPPDYLMYEAFQLSYHRYYEGGREAAEWVRDQLAAHMELPGKHILDWGCGPGRIIRHLPQVIGAGCQFTGTDYNPQTVDWCRQHIPGITFLLNGLEPPLPLPDQAVDALYGISIFTHLSESSHRLWFRELLRVTKPGGLLLLTTHGAAFKSILTEAEKKAFDSGSLVVRSNVREGHRVFAAFQPAEYLRALFAPETHVVHYVPGSHTGGRASQDLWVLRKENKLSYR</sequence>
<keyword evidence="3" id="KW-1185">Reference proteome</keyword>
<dbReference type="InterPro" id="IPR029063">
    <property type="entry name" value="SAM-dependent_MTases_sf"/>
</dbReference>
<evidence type="ECO:0000313" key="2">
    <source>
        <dbReference type="EMBL" id="UOG75587.1"/>
    </source>
</evidence>
<keyword evidence="2" id="KW-0808">Transferase</keyword>
<dbReference type="Proteomes" id="UP000831113">
    <property type="component" value="Chromosome"/>
</dbReference>
<evidence type="ECO:0000259" key="1">
    <source>
        <dbReference type="Pfam" id="PF13649"/>
    </source>
</evidence>
<evidence type="ECO:0000313" key="3">
    <source>
        <dbReference type="Proteomes" id="UP000831113"/>
    </source>
</evidence>
<dbReference type="Pfam" id="PF13649">
    <property type="entry name" value="Methyltransf_25"/>
    <property type="match status" value="1"/>
</dbReference>
<organism evidence="2 3">
    <name type="scientific">Hymenobacter tibetensis</name>
    <dbReference type="NCBI Taxonomy" id="497967"/>
    <lineage>
        <taxon>Bacteria</taxon>
        <taxon>Pseudomonadati</taxon>
        <taxon>Bacteroidota</taxon>
        <taxon>Cytophagia</taxon>
        <taxon>Cytophagales</taxon>
        <taxon>Hymenobacteraceae</taxon>
        <taxon>Hymenobacter</taxon>
    </lineage>
</organism>
<dbReference type="InterPro" id="IPR050508">
    <property type="entry name" value="Methyltransf_Superfamily"/>
</dbReference>
<dbReference type="Gene3D" id="3.40.50.150">
    <property type="entry name" value="Vaccinia Virus protein VP39"/>
    <property type="match status" value="1"/>
</dbReference>
<proteinExistence type="predicted"/>
<feature type="domain" description="Methyltransferase" evidence="1">
    <location>
        <begin position="90"/>
        <end position="184"/>
    </location>
</feature>
<dbReference type="RefSeq" id="WP_243799814.1">
    <property type="nucleotide sequence ID" value="NZ_CP094669.1"/>
</dbReference>
<reference evidence="2 3" key="1">
    <citation type="submission" date="2022-03" db="EMBL/GenBank/DDBJ databases">
        <title>Hymenobactersp. isolated from the air.</title>
        <authorList>
            <person name="Won M."/>
            <person name="Kwon S.-W."/>
        </authorList>
    </citation>
    <scope>NUCLEOTIDE SEQUENCE [LARGE SCALE GENOMIC DNA]</scope>
    <source>
        <strain evidence="2 3">KACC 21982</strain>
    </source>
</reference>
<dbReference type="InterPro" id="IPR041698">
    <property type="entry name" value="Methyltransf_25"/>
</dbReference>
<dbReference type="SUPFAM" id="SSF53335">
    <property type="entry name" value="S-adenosyl-L-methionine-dependent methyltransferases"/>
    <property type="match status" value="1"/>
</dbReference>
<accession>A0ABY4CZZ6</accession>
<dbReference type="PANTHER" id="PTHR42912">
    <property type="entry name" value="METHYLTRANSFERASE"/>
    <property type="match status" value="1"/>
</dbReference>
<keyword evidence="2" id="KW-0489">Methyltransferase</keyword>
<dbReference type="GO" id="GO:0008168">
    <property type="term" value="F:methyltransferase activity"/>
    <property type="evidence" value="ECO:0007669"/>
    <property type="project" value="UniProtKB-KW"/>
</dbReference>
<dbReference type="CDD" id="cd02440">
    <property type="entry name" value="AdoMet_MTases"/>
    <property type="match status" value="1"/>
</dbReference>
<gene>
    <name evidence="2" type="ORF">MTX78_03100</name>
</gene>
<dbReference type="GO" id="GO:0032259">
    <property type="term" value="P:methylation"/>
    <property type="evidence" value="ECO:0007669"/>
    <property type="project" value="UniProtKB-KW"/>
</dbReference>
<protein>
    <submittedName>
        <fullName evidence="2">Class I SAM-dependent methyltransferase</fullName>
    </submittedName>
</protein>
<name>A0ABY4CZZ6_9BACT</name>